<dbReference type="PATRIC" id="fig|931276.5.peg.5736"/>
<accession>M1N7R5</accession>
<dbReference type="RefSeq" id="WP_015395724.1">
    <property type="nucleotide sequence ID" value="NC_020291.1"/>
</dbReference>
<evidence type="ECO:0000313" key="2">
    <source>
        <dbReference type="Proteomes" id="UP000011728"/>
    </source>
</evidence>
<reference evidence="1 2" key="1">
    <citation type="submission" date="2013-02" db="EMBL/GenBank/DDBJ databases">
        <title>Genome sequence of Clostridium saccharoperbutylacetonicum N1-4(HMT).</title>
        <authorList>
            <person name="Poehlein A."/>
            <person name="Daniel R."/>
        </authorList>
    </citation>
    <scope>NUCLEOTIDE SEQUENCE [LARGE SCALE GENOMIC DNA]</scope>
    <source>
        <strain evidence="2">N1-4(HMT)</strain>
    </source>
</reference>
<sequence>MIIKESIEIYRENTSTEDFKKEIELIESAGYEVSEENDDYVKLCQDGIVVDPDLFNSRKITRK</sequence>
<evidence type="ECO:0000313" key="1">
    <source>
        <dbReference type="EMBL" id="AGF59417.1"/>
    </source>
</evidence>
<proteinExistence type="predicted"/>
<dbReference type="KEGG" id="csr:Cspa_c56920"/>
<protein>
    <submittedName>
        <fullName evidence="1">Uncharacterized protein</fullName>
    </submittedName>
</protein>
<keyword evidence="2" id="KW-1185">Reference proteome</keyword>
<dbReference type="EMBL" id="CP004121">
    <property type="protein sequence ID" value="AGF59417.1"/>
    <property type="molecule type" value="Genomic_DNA"/>
</dbReference>
<gene>
    <name evidence="1" type="ORF">Cspa_c56920</name>
</gene>
<dbReference type="Proteomes" id="UP000011728">
    <property type="component" value="Chromosome"/>
</dbReference>
<dbReference type="AlphaFoldDB" id="M1N7R5"/>
<organism evidence="1 2">
    <name type="scientific">Clostridium saccharoperbutylacetonicum N1-4(HMT)</name>
    <dbReference type="NCBI Taxonomy" id="931276"/>
    <lineage>
        <taxon>Bacteria</taxon>
        <taxon>Bacillati</taxon>
        <taxon>Bacillota</taxon>
        <taxon>Clostridia</taxon>
        <taxon>Eubacteriales</taxon>
        <taxon>Clostridiaceae</taxon>
        <taxon>Clostridium</taxon>
    </lineage>
</organism>
<name>M1N7R5_9CLOT</name>
<dbReference type="HOGENOM" id="CLU_2823557_0_0_9"/>